<feature type="region of interest" description="Disordered" evidence="1">
    <location>
        <begin position="1"/>
        <end position="20"/>
    </location>
</feature>
<sequence>MVSSFLLGETHPDTSDSIKSPKNAALSSIIPGGGQLYNGKKFKAGLILTGEVLAIVNWHNNSQLYSSYDDANNDEYPLPKYRYLEKRNKYVWWIGFIYIYGLIDAIVDAHLHPFEDVMAEELGNNQNSVEIKKED</sequence>
<keyword evidence="2" id="KW-0812">Transmembrane</keyword>
<dbReference type="AlphaFoldDB" id="A0A381TB94"/>
<name>A0A381TB94_9ZZZZ</name>
<keyword evidence="2" id="KW-1133">Transmembrane helix</keyword>
<dbReference type="Pfam" id="PF18935">
    <property type="entry name" value="DUF5683"/>
    <property type="match status" value="1"/>
</dbReference>
<organism evidence="4">
    <name type="scientific">marine metagenome</name>
    <dbReference type="NCBI Taxonomy" id="408172"/>
    <lineage>
        <taxon>unclassified sequences</taxon>
        <taxon>metagenomes</taxon>
        <taxon>ecological metagenomes</taxon>
    </lineage>
</organism>
<evidence type="ECO:0000256" key="2">
    <source>
        <dbReference type="SAM" id="Phobius"/>
    </source>
</evidence>
<gene>
    <name evidence="4" type="ORF">METZ01_LOCUS65868</name>
</gene>
<feature type="transmembrane region" description="Helical" evidence="2">
    <location>
        <begin position="90"/>
        <end position="107"/>
    </location>
</feature>
<accession>A0A381TB94</accession>
<protein>
    <recommendedName>
        <fullName evidence="3">DUF5683 domain-containing protein</fullName>
    </recommendedName>
</protein>
<feature type="domain" description="DUF5683" evidence="3">
    <location>
        <begin position="19"/>
        <end position="115"/>
    </location>
</feature>
<dbReference type="InterPro" id="IPR043738">
    <property type="entry name" value="DUF5683"/>
</dbReference>
<dbReference type="EMBL" id="UINC01004259">
    <property type="protein sequence ID" value="SVA13014.1"/>
    <property type="molecule type" value="Genomic_DNA"/>
</dbReference>
<evidence type="ECO:0000256" key="1">
    <source>
        <dbReference type="SAM" id="MobiDB-lite"/>
    </source>
</evidence>
<keyword evidence="2" id="KW-0472">Membrane</keyword>
<reference evidence="4" key="1">
    <citation type="submission" date="2018-05" db="EMBL/GenBank/DDBJ databases">
        <authorList>
            <person name="Lanie J.A."/>
            <person name="Ng W.-L."/>
            <person name="Kazmierczak K.M."/>
            <person name="Andrzejewski T.M."/>
            <person name="Davidsen T.M."/>
            <person name="Wayne K.J."/>
            <person name="Tettelin H."/>
            <person name="Glass J.I."/>
            <person name="Rusch D."/>
            <person name="Podicherti R."/>
            <person name="Tsui H.-C.T."/>
            <person name="Winkler M.E."/>
        </authorList>
    </citation>
    <scope>NUCLEOTIDE SEQUENCE</scope>
</reference>
<proteinExistence type="predicted"/>
<evidence type="ECO:0000259" key="3">
    <source>
        <dbReference type="Pfam" id="PF18935"/>
    </source>
</evidence>
<evidence type="ECO:0000313" key="4">
    <source>
        <dbReference type="EMBL" id="SVA13014.1"/>
    </source>
</evidence>